<name>A0A8J7JBZ1_9RHOB</name>
<feature type="transmembrane region" description="Helical" evidence="1">
    <location>
        <begin position="20"/>
        <end position="40"/>
    </location>
</feature>
<keyword evidence="1" id="KW-1133">Transmembrane helix</keyword>
<dbReference type="Proteomes" id="UP000619079">
    <property type="component" value="Unassembled WGS sequence"/>
</dbReference>
<evidence type="ECO:0000313" key="3">
    <source>
        <dbReference type="Proteomes" id="UP000619079"/>
    </source>
</evidence>
<dbReference type="AlphaFoldDB" id="A0A8J7JBZ1"/>
<keyword evidence="1" id="KW-0812">Transmembrane</keyword>
<keyword evidence="1" id="KW-0472">Membrane</keyword>
<comment type="caution">
    <text evidence="2">The sequence shown here is derived from an EMBL/GenBank/DDBJ whole genome shotgun (WGS) entry which is preliminary data.</text>
</comment>
<feature type="transmembrane region" description="Helical" evidence="1">
    <location>
        <begin position="69"/>
        <end position="93"/>
    </location>
</feature>
<dbReference type="InterPro" id="IPR018723">
    <property type="entry name" value="DUF2254_membrane"/>
</dbReference>
<dbReference type="Pfam" id="PF10011">
    <property type="entry name" value="DUF2254"/>
    <property type="match status" value="1"/>
</dbReference>
<evidence type="ECO:0000313" key="2">
    <source>
        <dbReference type="EMBL" id="MBJ6373058.1"/>
    </source>
</evidence>
<organism evidence="2 3">
    <name type="scientific">Sedimentitalea arenosa</name>
    <dbReference type="NCBI Taxonomy" id="2798803"/>
    <lineage>
        <taxon>Bacteria</taxon>
        <taxon>Pseudomonadati</taxon>
        <taxon>Pseudomonadota</taxon>
        <taxon>Alphaproteobacteria</taxon>
        <taxon>Rhodobacterales</taxon>
        <taxon>Paracoccaceae</taxon>
        <taxon>Sedimentitalea</taxon>
    </lineage>
</organism>
<proteinExistence type="predicted"/>
<keyword evidence="3" id="KW-1185">Reference proteome</keyword>
<sequence>MKSYRAFIAKQIQDIQASYWFLPATLVILAILLAEAMLYLDRNAEWLVKLLPETLRDTQVDGARALMGIISQSVFGVAGVMFSMTIVAVSFAAGNFGPRLIGNFMRDRGNQRSLGILVSTFVYALFVARAIQGEQPGGALQDSVLFVPHLAITLAFLLTLVSVLTVIYFVHHIPEIINVSNITADIGKRLIRDLKALIDDQAEERKDETEKVTPIPSRDPDTELALKQCGYIQTLDKSRLEQLAEQNDWVIDVPVPHGEFINEDSAILKIWGPEVPDELVPELRGCFALGENPSDTQNLFFMVDQLVEMIARALSPGINDPFTAINCLNWLHAAVVVAANHNGGLAGRSGGPVRTIPATFQRLLDTGFGASFPYVKDDPLCDKHLRSVLSRCRDEISDSTHLETFERFVDGLKQRA</sequence>
<feature type="transmembrane region" description="Helical" evidence="1">
    <location>
        <begin position="114"/>
        <end position="131"/>
    </location>
</feature>
<reference evidence="2" key="1">
    <citation type="submission" date="2020-12" db="EMBL/GenBank/DDBJ databases">
        <title>Sedimentitalea sp. nov., isolated from sand in Incheon.</title>
        <authorList>
            <person name="Kim W."/>
        </authorList>
    </citation>
    <scope>NUCLEOTIDE SEQUENCE</scope>
    <source>
        <strain evidence="2">CAU 1593</strain>
    </source>
</reference>
<dbReference type="EMBL" id="JAELVR010000011">
    <property type="protein sequence ID" value="MBJ6373058.1"/>
    <property type="molecule type" value="Genomic_DNA"/>
</dbReference>
<accession>A0A8J7JBZ1</accession>
<protein>
    <submittedName>
        <fullName evidence="2">DUF2254 domain-containing protein</fullName>
    </submittedName>
</protein>
<dbReference type="RefSeq" id="WP_199025936.1">
    <property type="nucleotide sequence ID" value="NZ_JAELVR010000011.1"/>
</dbReference>
<feature type="transmembrane region" description="Helical" evidence="1">
    <location>
        <begin position="151"/>
        <end position="170"/>
    </location>
</feature>
<evidence type="ECO:0000256" key="1">
    <source>
        <dbReference type="SAM" id="Phobius"/>
    </source>
</evidence>
<gene>
    <name evidence="2" type="ORF">JF290_16140</name>
</gene>